<dbReference type="InterPro" id="IPR050706">
    <property type="entry name" value="Cyclic-di-GMP_PDE-like"/>
</dbReference>
<dbReference type="InterPro" id="IPR035919">
    <property type="entry name" value="EAL_sf"/>
</dbReference>
<dbReference type="SMART" id="SM00267">
    <property type="entry name" value="GGDEF"/>
    <property type="match status" value="1"/>
</dbReference>
<dbReference type="Gene3D" id="3.20.20.450">
    <property type="entry name" value="EAL domain"/>
    <property type="match status" value="1"/>
</dbReference>
<protein>
    <submittedName>
        <fullName evidence="5">LapD/MoxY N-terminal periplasmic domain-containing protein</fullName>
    </submittedName>
</protein>
<dbReference type="InterPro" id="IPR029787">
    <property type="entry name" value="Nucleotide_cyclase"/>
</dbReference>
<reference evidence="5 6" key="1">
    <citation type="submission" date="2023-11" db="EMBL/GenBank/DDBJ databases">
        <title>MicrobeMod: A computational toolkit for identifying prokaryotic methylation and restriction-modification with nanopore sequencing.</title>
        <authorList>
            <person name="Crits-Christoph A."/>
            <person name="Kang S.C."/>
            <person name="Lee H."/>
            <person name="Ostrov N."/>
        </authorList>
    </citation>
    <scope>NUCLEOTIDE SEQUENCE [LARGE SCALE GENOMIC DNA]</scope>
    <source>
        <strain evidence="5 6">ATCC 49870</strain>
    </source>
</reference>
<keyword evidence="6" id="KW-1185">Reference proteome</keyword>
<keyword evidence="1" id="KW-0812">Transmembrane</keyword>
<dbReference type="Gene3D" id="3.30.110.200">
    <property type="match status" value="1"/>
</dbReference>
<dbReference type="PROSITE" id="PS50883">
    <property type="entry name" value="EAL"/>
    <property type="match status" value="1"/>
</dbReference>
<feature type="domain" description="EAL" evidence="2">
    <location>
        <begin position="409"/>
        <end position="642"/>
    </location>
</feature>
<organism evidence="5 6">
    <name type="scientific">Guyparkeria halophila</name>
    <dbReference type="NCBI Taxonomy" id="47960"/>
    <lineage>
        <taxon>Bacteria</taxon>
        <taxon>Pseudomonadati</taxon>
        <taxon>Pseudomonadota</taxon>
        <taxon>Gammaproteobacteria</taxon>
        <taxon>Chromatiales</taxon>
        <taxon>Thioalkalibacteraceae</taxon>
        <taxon>Guyparkeria</taxon>
    </lineage>
</organism>
<dbReference type="InterPro" id="IPR032244">
    <property type="entry name" value="LapD_MoxY_N"/>
</dbReference>
<evidence type="ECO:0000256" key="1">
    <source>
        <dbReference type="SAM" id="Phobius"/>
    </source>
</evidence>
<dbReference type="PROSITE" id="PS50887">
    <property type="entry name" value="GGDEF"/>
    <property type="match status" value="1"/>
</dbReference>
<dbReference type="InterPro" id="IPR000160">
    <property type="entry name" value="GGDEF_dom"/>
</dbReference>
<dbReference type="InterPro" id="IPR042461">
    <property type="entry name" value="LapD_MoxY_peri_C"/>
</dbReference>
<feature type="domain" description="HAMP" evidence="3">
    <location>
        <begin position="171"/>
        <end position="222"/>
    </location>
</feature>
<dbReference type="SUPFAM" id="SSF55073">
    <property type="entry name" value="Nucleotide cyclase"/>
    <property type="match status" value="1"/>
</dbReference>
<feature type="transmembrane region" description="Helical" evidence="1">
    <location>
        <begin position="151"/>
        <end position="170"/>
    </location>
</feature>
<dbReference type="PANTHER" id="PTHR33121:SF70">
    <property type="entry name" value="SIGNALING PROTEIN YKOW"/>
    <property type="match status" value="1"/>
</dbReference>
<dbReference type="CDD" id="cd01948">
    <property type="entry name" value="EAL"/>
    <property type="match status" value="1"/>
</dbReference>
<dbReference type="InterPro" id="IPR003660">
    <property type="entry name" value="HAMP_dom"/>
</dbReference>
<dbReference type="SUPFAM" id="SSF141868">
    <property type="entry name" value="EAL domain-like"/>
    <property type="match status" value="1"/>
</dbReference>
<accession>A0ABZ0YYG8</accession>
<evidence type="ECO:0000259" key="4">
    <source>
        <dbReference type="PROSITE" id="PS50887"/>
    </source>
</evidence>
<dbReference type="Pfam" id="PF16448">
    <property type="entry name" value="LapD_MoxY_N"/>
    <property type="match status" value="1"/>
</dbReference>
<evidence type="ECO:0000313" key="6">
    <source>
        <dbReference type="Proteomes" id="UP001327459"/>
    </source>
</evidence>
<dbReference type="RefSeq" id="WP_322522202.1">
    <property type="nucleotide sequence ID" value="NZ_CP140153.1"/>
</dbReference>
<dbReference type="PROSITE" id="PS50885">
    <property type="entry name" value="HAMP"/>
    <property type="match status" value="1"/>
</dbReference>
<proteinExistence type="predicted"/>
<gene>
    <name evidence="5" type="ORF">SR882_04830</name>
</gene>
<dbReference type="PANTHER" id="PTHR33121">
    <property type="entry name" value="CYCLIC DI-GMP PHOSPHODIESTERASE PDEF"/>
    <property type="match status" value="1"/>
</dbReference>
<evidence type="ECO:0000259" key="2">
    <source>
        <dbReference type="PROSITE" id="PS50883"/>
    </source>
</evidence>
<evidence type="ECO:0000313" key="5">
    <source>
        <dbReference type="EMBL" id="WQH17230.1"/>
    </source>
</evidence>
<dbReference type="SMART" id="SM00052">
    <property type="entry name" value="EAL"/>
    <property type="match status" value="1"/>
</dbReference>
<name>A0ABZ0YYG8_9GAMM</name>
<dbReference type="Pfam" id="PF00563">
    <property type="entry name" value="EAL"/>
    <property type="match status" value="1"/>
</dbReference>
<dbReference type="InterPro" id="IPR001633">
    <property type="entry name" value="EAL_dom"/>
</dbReference>
<feature type="transmembrane region" description="Helical" evidence="1">
    <location>
        <begin position="7"/>
        <end position="27"/>
    </location>
</feature>
<keyword evidence="1" id="KW-0472">Membrane</keyword>
<keyword evidence="1" id="KW-1133">Transmembrane helix</keyword>
<dbReference type="SMART" id="SM00304">
    <property type="entry name" value="HAMP"/>
    <property type="match status" value="1"/>
</dbReference>
<dbReference type="Gene3D" id="6.20.270.20">
    <property type="entry name" value="LapD/MoxY periplasmic domain"/>
    <property type="match status" value="1"/>
</dbReference>
<dbReference type="InterPro" id="IPR043128">
    <property type="entry name" value="Rev_trsase/Diguanyl_cyclase"/>
</dbReference>
<sequence length="642" mass="71454">MALNRQLWIAIASVMIIAFVSSLVISFQSARGYFEEQLRLKNIDNANTLALSLSQVEKDPVLIDLMLAAQFDTGHYQRLEIIDPEGDPIASRTRDDAGLGDVPDWFAELAELRVDPGVAQIPDGWQQYGTLYVESLSGFALEALWDTTVELFYWFFAIAAVLGLIGSLVLKSLTRPLVDVVRQAEAIGSQRFVTTSEPRTLEFRRVVRAMNILTGRVRQMLGEERARLEEMRQRLQSDALTGVGNRARFDDVMTALLADDDPNCHHGIFLVRLVNLAEINRRLGHQDTDTLICEVTARIEEIARRHRDQFTDDHIARLNGSDFALVLTDLLDIEPIANQLEAGMRQLAERHSDAAPLQFALAADSFGSRDDRSAILTRLDDGLARAEHRQTTCLERARAIDQAEQLHGSDDWREILGAAIEGGDIHAVHFSTRRLDGRLIHREAMLRLDEDRNTWTAGQFLPWARRLGLLPQLDLAVVEGELERLANQDDREPIALNLSIETLLDDVARHRLIGLLALRSNLADQVSLEVAERSVIDHPVAFREFCEAAAPLGYRVGIEKAGHRLIDIDALHELGLVYIKLDRSLTTDLRDNESNRNYLRGITGMAHAVGLTVIADGVRSTEELAGLGDLGIDGASGPGLPD</sequence>
<feature type="domain" description="GGDEF" evidence="4">
    <location>
        <begin position="264"/>
        <end position="397"/>
    </location>
</feature>
<dbReference type="Proteomes" id="UP001327459">
    <property type="component" value="Chromosome"/>
</dbReference>
<evidence type="ECO:0000259" key="3">
    <source>
        <dbReference type="PROSITE" id="PS50885"/>
    </source>
</evidence>
<dbReference type="EMBL" id="CP140153">
    <property type="protein sequence ID" value="WQH17230.1"/>
    <property type="molecule type" value="Genomic_DNA"/>
</dbReference>
<dbReference type="Gene3D" id="3.30.70.270">
    <property type="match status" value="1"/>
</dbReference>
<dbReference type="Pfam" id="PF00990">
    <property type="entry name" value="GGDEF"/>
    <property type="match status" value="1"/>
</dbReference>